<keyword evidence="1" id="KW-0175">Coiled coil</keyword>
<feature type="coiled-coil region" evidence="1">
    <location>
        <begin position="343"/>
        <end position="370"/>
    </location>
</feature>
<proteinExistence type="predicted"/>
<evidence type="ECO:0000256" key="1">
    <source>
        <dbReference type="SAM" id="Coils"/>
    </source>
</evidence>
<sequence>MGEQVELDLNQYLSVTISNEKTVAYIQFIKEDESFSCTEQVLEGFLLAHGVKYGLQEDIIRSFVLNPKEYYFSRTPVAYGVDPIHGVNGSIRYTMPIYDDFTGPLENEDGSVDYKEVTKLNNIQRGQLIAELVPPTDGRSGIAVTGEELPYKAGKNARFKMGKNVVLNGEQTAMYAAIDGLVTPTERGKVNVFPVFEVNGDVDYSTGNINFVGTVVVRGNVLTGFRITASGDIRVIGGVEGAELIAEGSIDISGGIIGYNKGIVKAGLNVKSSFVQDGNVHASADILVSQSIMHSHIRAGQNVICNGPKGLIIGGNVQAGDRVIARVIGNPMSTATTIEVGALPELRNELVELKQQFKEIVASLDKSEKALTLLDQLASLGKLTQDKMDMRTKLNMTKKLHKSQQVELKERMLEIEKSLEDTSRAKVQVIKMIYGGSKIVIGRYTKFVNDPISRMTFYFSEGDILMSAYV</sequence>
<evidence type="ECO:0000313" key="4">
    <source>
        <dbReference type="Proteomes" id="UP001519288"/>
    </source>
</evidence>
<protein>
    <submittedName>
        <fullName evidence="3">Uncharacterized protein (DUF342 family)</fullName>
    </submittedName>
</protein>
<dbReference type="Pfam" id="PF03961">
    <property type="entry name" value="FapA"/>
    <property type="match status" value="1"/>
</dbReference>
<comment type="caution">
    <text evidence="3">The sequence shown here is derived from an EMBL/GenBank/DDBJ whole genome shotgun (WGS) entry which is preliminary data.</text>
</comment>
<dbReference type="Pfam" id="PF20250">
    <property type="entry name" value="FapA_N"/>
    <property type="match status" value="1"/>
</dbReference>
<dbReference type="EMBL" id="JAGGLD010000003">
    <property type="protein sequence ID" value="MBP2001092.1"/>
    <property type="molecule type" value="Genomic_DNA"/>
</dbReference>
<dbReference type="Proteomes" id="UP001519288">
    <property type="component" value="Unassembled WGS sequence"/>
</dbReference>
<accession>A0ABS4JHA6</accession>
<gene>
    <name evidence="3" type="ORF">J2Z69_002135</name>
</gene>
<dbReference type="PANTHER" id="PTHR38032">
    <property type="entry name" value="POLYMERASE-RELATED"/>
    <property type="match status" value="1"/>
</dbReference>
<keyword evidence="4" id="KW-1185">Reference proteome</keyword>
<dbReference type="InterPro" id="IPR046865">
    <property type="entry name" value="FapA_b_solenoid"/>
</dbReference>
<evidence type="ECO:0000313" key="3">
    <source>
        <dbReference type="EMBL" id="MBP2001092.1"/>
    </source>
</evidence>
<organism evidence="3 4">
    <name type="scientific">Paenibacillus shirakamiensis</name>
    <dbReference type="NCBI Taxonomy" id="1265935"/>
    <lineage>
        <taxon>Bacteria</taxon>
        <taxon>Bacillati</taxon>
        <taxon>Bacillota</taxon>
        <taxon>Bacilli</taxon>
        <taxon>Bacillales</taxon>
        <taxon>Paenibacillaceae</taxon>
        <taxon>Paenibacillus</taxon>
    </lineage>
</organism>
<dbReference type="PANTHER" id="PTHR38032:SF1">
    <property type="entry name" value="RNA-BINDING PROTEIN KHPB N-TERMINAL DOMAIN-CONTAINING PROTEIN"/>
    <property type="match status" value="1"/>
</dbReference>
<evidence type="ECO:0000259" key="2">
    <source>
        <dbReference type="Pfam" id="PF20250"/>
    </source>
</evidence>
<name>A0ABS4JHA6_9BACL</name>
<reference evidence="3 4" key="1">
    <citation type="submission" date="2021-03" db="EMBL/GenBank/DDBJ databases">
        <title>Genomic Encyclopedia of Type Strains, Phase IV (KMG-IV): sequencing the most valuable type-strain genomes for metagenomic binning, comparative biology and taxonomic classification.</title>
        <authorList>
            <person name="Goeker M."/>
        </authorList>
    </citation>
    <scope>NUCLEOTIDE SEQUENCE [LARGE SCALE GENOMIC DNA]</scope>
    <source>
        <strain evidence="3 4">DSM 26806</strain>
    </source>
</reference>
<feature type="domain" description="Flagellar Assembly Protein A N-terminal region" evidence="2">
    <location>
        <begin position="14"/>
        <end position="183"/>
    </location>
</feature>
<dbReference type="RefSeq" id="WP_209861863.1">
    <property type="nucleotide sequence ID" value="NZ_JAGGLD010000003.1"/>
</dbReference>
<dbReference type="InterPro" id="IPR005646">
    <property type="entry name" value="FapA"/>
</dbReference>
<dbReference type="InterPro" id="IPR046866">
    <property type="entry name" value="FapA_N"/>
</dbReference>